<feature type="compositionally biased region" description="Polar residues" evidence="1">
    <location>
        <begin position="36"/>
        <end position="50"/>
    </location>
</feature>
<keyword evidence="3" id="KW-1185">Reference proteome</keyword>
<gene>
    <name evidence="2" type="ORF">ATANTOWER_023115</name>
</gene>
<feature type="region of interest" description="Disordered" evidence="1">
    <location>
        <begin position="16"/>
        <end position="50"/>
    </location>
</feature>
<evidence type="ECO:0000256" key="1">
    <source>
        <dbReference type="SAM" id="MobiDB-lite"/>
    </source>
</evidence>
<proteinExistence type="predicted"/>
<reference evidence="2 3" key="1">
    <citation type="submission" date="2021-07" db="EMBL/GenBank/DDBJ databases">
        <authorList>
            <person name="Palmer J.M."/>
        </authorList>
    </citation>
    <scope>NUCLEOTIDE SEQUENCE [LARGE SCALE GENOMIC DNA]</scope>
    <source>
        <strain evidence="2 3">AT_MEX2019</strain>
        <tissue evidence="2">Muscle</tissue>
    </source>
</reference>
<protein>
    <submittedName>
        <fullName evidence="2">Uncharacterized protein</fullName>
    </submittedName>
</protein>
<accession>A0ABU7B853</accession>
<feature type="region of interest" description="Disordered" evidence="1">
    <location>
        <begin position="88"/>
        <end position="109"/>
    </location>
</feature>
<evidence type="ECO:0000313" key="3">
    <source>
        <dbReference type="Proteomes" id="UP001345963"/>
    </source>
</evidence>
<organism evidence="2 3">
    <name type="scientific">Ataeniobius toweri</name>
    <dbReference type="NCBI Taxonomy" id="208326"/>
    <lineage>
        <taxon>Eukaryota</taxon>
        <taxon>Metazoa</taxon>
        <taxon>Chordata</taxon>
        <taxon>Craniata</taxon>
        <taxon>Vertebrata</taxon>
        <taxon>Euteleostomi</taxon>
        <taxon>Actinopterygii</taxon>
        <taxon>Neopterygii</taxon>
        <taxon>Teleostei</taxon>
        <taxon>Neoteleostei</taxon>
        <taxon>Acanthomorphata</taxon>
        <taxon>Ovalentaria</taxon>
        <taxon>Atherinomorphae</taxon>
        <taxon>Cyprinodontiformes</taxon>
        <taxon>Goodeidae</taxon>
        <taxon>Ataeniobius</taxon>
    </lineage>
</organism>
<name>A0ABU7B853_9TELE</name>
<evidence type="ECO:0000313" key="2">
    <source>
        <dbReference type="EMBL" id="MED6246762.1"/>
    </source>
</evidence>
<feature type="compositionally biased region" description="Low complexity" evidence="1">
    <location>
        <begin position="88"/>
        <end position="101"/>
    </location>
</feature>
<sequence length="109" mass="11885">MSYIVYTHYTYSILPGPGADTPWGNQPRTQEAVPSLQGSRQADCPSTSPDGCQHHCLGWWGLDPGPDPDPPPNPIQFNSVYLYSANSQHMSSQGTSQQSGSYIPINPNH</sequence>
<comment type="caution">
    <text evidence="2">The sequence shown here is derived from an EMBL/GenBank/DDBJ whole genome shotgun (WGS) entry which is preliminary data.</text>
</comment>
<dbReference type="Proteomes" id="UP001345963">
    <property type="component" value="Unassembled WGS sequence"/>
</dbReference>
<dbReference type="EMBL" id="JAHUTI010044451">
    <property type="protein sequence ID" value="MED6246762.1"/>
    <property type="molecule type" value="Genomic_DNA"/>
</dbReference>